<dbReference type="OrthoDB" id="9850573at2"/>
<dbReference type="AlphaFoldDB" id="A0A518GW68"/>
<feature type="signal peptide" evidence="1">
    <location>
        <begin position="1"/>
        <end position="22"/>
    </location>
</feature>
<protein>
    <submittedName>
        <fullName evidence="2">Uncharacterized protein</fullName>
    </submittedName>
</protein>
<gene>
    <name evidence="2" type="ORF">ElP_06680</name>
</gene>
<dbReference type="EMBL" id="CP036426">
    <property type="protein sequence ID" value="QDV32828.1"/>
    <property type="molecule type" value="Genomic_DNA"/>
</dbReference>
<evidence type="ECO:0000313" key="2">
    <source>
        <dbReference type="EMBL" id="QDV32828.1"/>
    </source>
</evidence>
<sequence length="245" mass="25571" precursor="true">MPRLERFAPALIGLALAAPATAQSQSHAHTSQDCAYCNPDSRSTPIVEERRGPLARMMGGDRVIVPAGHHVQHPGRPTPGPVAAYTDNPGALPPASPWYGSHDAEAGVAVVGPGYAPAPGYAPVPGMAYGPIAAEGEPMPIGEMRTSFVTPPGSPAGMAGPAMHGAAPAPTGWQPDPAIQAWHQYKLGESEVPSRPGALSKMLGVASVTNWLEERRTMKAMRRASRAGMYSPTMNQMPSRAIPGH</sequence>
<dbReference type="Proteomes" id="UP000317835">
    <property type="component" value="Chromosome"/>
</dbReference>
<dbReference type="KEGG" id="tpla:ElP_06680"/>
<reference evidence="2 3" key="1">
    <citation type="submission" date="2019-02" db="EMBL/GenBank/DDBJ databases">
        <title>Deep-cultivation of Planctomycetes and their phenomic and genomic characterization uncovers novel biology.</title>
        <authorList>
            <person name="Wiegand S."/>
            <person name="Jogler M."/>
            <person name="Boedeker C."/>
            <person name="Pinto D."/>
            <person name="Vollmers J."/>
            <person name="Rivas-Marin E."/>
            <person name="Kohn T."/>
            <person name="Peeters S.H."/>
            <person name="Heuer A."/>
            <person name="Rast P."/>
            <person name="Oberbeckmann S."/>
            <person name="Bunk B."/>
            <person name="Jeske O."/>
            <person name="Meyerdierks A."/>
            <person name="Storesund J.E."/>
            <person name="Kallscheuer N."/>
            <person name="Luecker S."/>
            <person name="Lage O.M."/>
            <person name="Pohl T."/>
            <person name="Merkel B.J."/>
            <person name="Hornburger P."/>
            <person name="Mueller R.-W."/>
            <person name="Bruemmer F."/>
            <person name="Labrenz M."/>
            <person name="Spormann A.M."/>
            <person name="Op den Camp H."/>
            <person name="Overmann J."/>
            <person name="Amann R."/>
            <person name="Jetten M.S.M."/>
            <person name="Mascher T."/>
            <person name="Medema M.H."/>
            <person name="Devos D.P."/>
            <person name="Kaster A.-K."/>
            <person name="Ovreas L."/>
            <person name="Rohde M."/>
            <person name="Galperin M.Y."/>
            <person name="Jogler C."/>
        </authorList>
    </citation>
    <scope>NUCLEOTIDE SEQUENCE [LARGE SCALE GENOMIC DNA]</scope>
    <source>
        <strain evidence="2 3">ElP</strain>
    </source>
</reference>
<proteinExistence type="predicted"/>
<keyword evidence="3" id="KW-1185">Reference proteome</keyword>
<evidence type="ECO:0000256" key="1">
    <source>
        <dbReference type="SAM" id="SignalP"/>
    </source>
</evidence>
<name>A0A518GW68_9BACT</name>
<accession>A0A518GW68</accession>
<keyword evidence="1" id="KW-0732">Signal</keyword>
<dbReference type="RefSeq" id="WP_145267210.1">
    <property type="nucleotide sequence ID" value="NZ_CP036426.1"/>
</dbReference>
<organism evidence="2 3">
    <name type="scientific">Tautonia plasticadhaerens</name>
    <dbReference type="NCBI Taxonomy" id="2527974"/>
    <lineage>
        <taxon>Bacteria</taxon>
        <taxon>Pseudomonadati</taxon>
        <taxon>Planctomycetota</taxon>
        <taxon>Planctomycetia</taxon>
        <taxon>Isosphaerales</taxon>
        <taxon>Isosphaeraceae</taxon>
        <taxon>Tautonia</taxon>
    </lineage>
</organism>
<feature type="chain" id="PRO_5021720077" evidence="1">
    <location>
        <begin position="23"/>
        <end position="245"/>
    </location>
</feature>
<evidence type="ECO:0000313" key="3">
    <source>
        <dbReference type="Proteomes" id="UP000317835"/>
    </source>
</evidence>